<dbReference type="SUPFAM" id="SSF52080">
    <property type="entry name" value="Ribosomal proteins L15p and L18e"/>
    <property type="match status" value="1"/>
</dbReference>
<proteinExistence type="inferred from homology"/>
<dbReference type="NCBIfam" id="TIGR01071">
    <property type="entry name" value="rplO_bact"/>
    <property type="match status" value="1"/>
</dbReference>
<dbReference type="PROSITE" id="PS00475">
    <property type="entry name" value="RIBOSOMAL_L15"/>
    <property type="match status" value="1"/>
</dbReference>
<dbReference type="PANTHER" id="PTHR12934:SF11">
    <property type="entry name" value="LARGE RIBOSOMAL SUBUNIT PROTEIN UL15M"/>
    <property type="match status" value="1"/>
</dbReference>
<feature type="region of interest" description="Disordered" evidence="4">
    <location>
        <begin position="1"/>
        <end position="54"/>
    </location>
</feature>
<dbReference type="HAMAP" id="MF_01341">
    <property type="entry name" value="Ribosomal_uL15"/>
    <property type="match status" value="1"/>
</dbReference>
<evidence type="ECO:0000256" key="1">
    <source>
        <dbReference type="ARBA" id="ARBA00007320"/>
    </source>
</evidence>
<dbReference type="EMBL" id="CAEZVL010000087">
    <property type="protein sequence ID" value="CAB4631154.1"/>
    <property type="molecule type" value="Genomic_DNA"/>
</dbReference>
<dbReference type="InterPro" id="IPR021131">
    <property type="entry name" value="Ribosomal_uL15/eL18"/>
</dbReference>
<dbReference type="GO" id="GO:0003735">
    <property type="term" value="F:structural constituent of ribosome"/>
    <property type="evidence" value="ECO:0007669"/>
    <property type="project" value="InterPro"/>
</dbReference>
<dbReference type="InterPro" id="IPR005749">
    <property type="entry name" value="Ribosomal_uL15_bac-type"/>
</dbReference>
<evidence type="ECO:0000256" key="2">
    <source>
        <dbReference type="ARBA" id="ARBA00022980"/>
    </source>
</evidence>
<evidence type="ECO:0000313" key="8">
    <source>
        <dbReference type="EMBL" id="CAB5121873.1"/>
    </source>
</evidence>
<gene>
    <name evidence="6" type="ORF">UFOPK1820_00383</name>
    <name evidence="7" type="ORF">UFOPK1960_00679</name>
    <name evidence="8" type="ORF">UFOPK4422_00737</name>
</gene>
<feature type="compositionally biased region" description="Gly residues" evidence="4">
    <location>
        <begin position="21"/>
        <end position="35"/>
    </location>
</feature>
<dbReference type="InterPro" id="IPR030878">
    <property type="entry name" value="Ribosomal_uL15"/>
</dbReference>
<dbReference type="GO" id="GO:0022625">
    <property type="term" value="C:cytosolic large ribosomal subunit"/>
    <property type="evidence" value="ECO:0007669"/>
    <property type="project" value="TreeGrafter"/>
</dbReference>
<dbReference type="EMBL" id="CAFBRX010000063">
    <property type="protein sequence ID" value="CAB5121873.1"/>
    <property type="molecule type" value="Genomic_DNA"/>
</dbReference>
<dbReference type="Pfam" id="PF00828">
    <property type="entry name" value="Ribosomal_L27A"/>
    <property type="match status" value="1"/>
</dbReference>
<dbReference type="PANTHER" id="PTHR12934">
    <property type="entry name" value="50S RIBOSOMAL PROTEIN L15"/>
    <property type="match status" value="1"/>
</dbReference>
<protein>
    <submittedName>
        <fullName evidence="8">Unannotated protein</fullName>
    </submittedName>
</protein>
<evidence type="ECO:0000256" key="3">
    <source>
        <dbReference type="ARBA" id="ARBA00023274"/>
    </source>
</evidence>
<keyword evidence="3" id="KW-0687">Ribonucleoprotein</keyword>
<accession>A0A6J7VYU7</accession>
<evidence type="ECO:0000313" key="6">
    <source>
        <dbReference type="EMBL" id="CAB4595423.1"/>
    </source>
</evidence>
<sequence>MRVDELAPAPGSTHPKKRVGRGIGGKGGKTAGRGTKGQQSRGRGKVARGFEGGQMPLKQRVPKLKGFNNPFRVEYQAVNLDSLTEIDEPVVNPEILFARGVLHKGAFVKVLARGQVTRAVEVHAHGVSKAAQAAIEAAGGSVTIIPLPYKVRPAAKGNQFTNR</sequence>
<dbReference type="EMBL" id="CAEZUK010000042">
    <property type="protein sequence ID" value="CAB4595423.1"/>
    <property type="molecule type" value="Genomic_DNA"/>
</dbReference>
<keyword evidence="2" id="KW-0689">Ribosomal protein</keyword>
<evidence type="ECO:0000313" key="7">
    <source>
        <dbReference type="EMBL" id="CAB4631154.1"/>
    </source>
</evidence>
<dbReference type="Gene3D" id="3.100.10.10">
    <property type="match status" value="1"/>
</dbReference>
<evidence type="ECO:0000259" key="5">
    <source>
        <dbReference type="Pfam" id="PF00828"/>
    </source>
</evidence>
<dbReference type="InterPro" id="IPR001196">
    <property type="entry name" value="Ribosomal_uL15_CS"/>
</dbReference>
<feature type="domain" description="Large ribosomal subunit protein uL15/eL18" evidence="5">
    <location>
        <begin position="78"/>
        <end position="143"/>
    </location>
</feature>
<dbReference type="AlphaFoldDB" id="A0A6J7VYU7"/>
<reference evidence="8" key="1">
    <citation type="submission" date="2020-05" db="EMBL/GenBank/DDBJ databases">
        <authorList>
            <person name="Chiriac C."/>
            <person name="Salcher M."/>
            <person name="Ghai R."/>
            <person name="Kavagutti S V."/>
        </authorList>
    </citation>
    <scope>NUCLEOTIDE SEQUENCE</scope>
</reference>
<dbReference type="InterPro" id="IPR036227">
    <property type="entry name" value="Ribosomal_uL15/eL18_sf"/>
</dbReference>
<name>A0A6J7VYU7_9ZZZZ</name>
<comment type="similarity">
    <text evidence="1">Belongs to the universal ribosomal protein uL15 family.</text>
</comment>
<evidence type="ECO:0000256" key="4">
    <source>
        <dbReference type="SAM" id="MobiDB-lite"/>
    </source>
</evidence>
<organism evidence="8">
    <name type="scientific">freshwater metagenome</name>
    <dbReference type="NCBI Taxonomy" id="449393"/>
    <lineage>
        <taxon>unclassified sequences</taxon>
        <taxon>metagenomes</taxon>
        <taxon>ecological metagenomes</taxon>
    </lineage>
</organism>
<dbReference type="GO" id="GO:0006412">
    <property type="term" value="P:translation"/>
    <property type="evidence" value="ECO:0007669"/>
    <property type="project" value="InterPro"/>
</dbReference>